<accession>A0A6J6CI39</accession>
<proteinExistence type="predicted"/>
<reference evidence="1" key="1">
    <citation type="submission" date="2020-05" db="EMBL/GenBank/DDBJ databases">
        <authorList>
            <person name="Chiriac C."/>
            <person name="Salcher M."/>
            <person name="Ghai R."/>
            <person name="Kavagutti S V."/>
        </authorList>
    </citation>
    <scope>NUCLEOTIDE SEQUENCE</scope>
</reference>
<organism evidence="1">
    <name type="scientific">freshwater metagenome</name>
    <dbReference type="NCBI Taxonomy" id="449393"/>
    <lineage>
        <taxon>unclassified sequences</taxon>
        <taxon>metagenomes</taxon>
        <taxon>ecological metagenomes</taxon>
    </lineage>
</organism>
<gene>
    <name evidence="1" type="ORF">UFOPK1358_01629</name>
</gene>
<name>A0A6J6CI39_9ZZZZ</name>
<protein>
    <submittedName>
        <fullName evidence="1">Unannotated protein</fullName>
    </submittedName>
</protein>
<evidence type="ECO:0000313" key="1">
    <source>
        <dbReference type="EMBL" id="CAB4551077.1"/>
    </source>
</evidence>
<sequence length="91" mass="10311">MKERLCHPEDFTLHSQQGLVAKWVESVFMKKDCSDLVLHAFKFWVVAVVDQAESLTATPIQIPLTLDPKRIEQIVSLNSLSRDPLYGSARS</sequence>
<dbReference type="AlphaFoldDB" id="A0A6J6CI39"/>
<dbReference type="EMBL" id="CAEZSF010000196">
    <property type="protein sequence ID" value="CAB4551077.1"/>
    <property type="molecule type" value="Genomic_DNA"/>
</dbReference>